<dbReference type="Gene3D" id="3.10.560.10">
    <property type="entry name" value="Outer membrane lipoprotein wza domain like"/>
    <property type="match status" value="2"/>
</dbReference>
<proteinExistence type="predicted"/>
<name>A0AAU8BJ47_9VIBR</name>
<dbReference type="AlphaFoldDB" id="A0AAU8BJ47"/>
<keyword evidence="1 2" id="KW-0732">Signal</keyword>
<protein>
    <submittedName>
        <fullName evidence="5">Polysaccharide biosynthesis/export family protein</fullName>
    </submittedName>
</protein>
<dbReference type="InterPro" id="IPR049712">
    <property type="entry name" value="Poly_export"/>
</dbReference>
<dbReference type="GO" id="GO:0015159">
    <property type="term" value="F:polysaccharide transmembrane transporter activity"/>
    <property type="evidence" value="ECO:0007669"/>
    <property type="project" value="InterPro"/>
</dbReference>
<dbReference type="EMBL" id="CP115920">
    <property type="protein sequence ID" value="XCD16393.1"/>
    <property type="molecule type" value="Genomic_DNA"/>
</dbReference>
<dbReference type="Pfam" id="PF10531">
    <property type="entry name" value="SLBB"/>
    <property type="match status" value="1"/>
</dbReference>
<evidence type="ECO:0000256" key="1">
    <source>
        <dbReference type="ARBA" id="ARBA00022729"/>
    </source>
</evidence>
<evidence type="ECO:0000259" key="4">
    <source>
        <dbReference type="Pfam" id="PF10531"/>
    </source>
</evidence>
<dbReference type="RefSeq" id="WP_353497676.1">
    <property type="nucleotide sequence ID" value="NZ_CP115920.1"/>
</dbReference>
<dbReference type="KEGG" id="vck:PG915_02095"/>
<dbReference type="InterPro" id="IPR003715">
    <property type="entry name" value="Poly_export_N"/>
</dbReference>
<organism evidence="5">
    <name type="scientific">Vibrio chaetopteri</name>
    <dbReference type="NCBI Taxonomy" id="3016528"/>
    <lineage>
        <taxon>Bacteria</taxon>
        <taxon>Pseudomonadati</taxon>
        <taxon>Pseudomonadota</taxon>
        <taxon>Gammaproteobacteria</taxon>
        <taxon>Vibrionales</taxon>
        <taxon>Vibrionaceae</taxon>
        <taxon>Vibrio</taxon>
    </lineage>
</organism>
<feature type="domain" description="Soluble ligand binding" evidence="4">
    <location>
        <begin position="505"/>
        <end position="551"/>
    </location>
</feature>
<sequence>MSVFQLTYRLSSLALTVIACSSAFAVTIPPELMGTSSSSTAVPTGAATQSASIPTNASQVSISSQLQAGMTPNQALEMGSYNTTGRQGTLLPGEVNVRELLPSSGEALPPPYGANLFAGGYETERTDGLSDNYLIAAGDKINIWLWGAVNYSDVTTVDNQGNIFIPNIGPIKVQDVRASEVNALVSSKIKRIYTKNVNVYVNLLTSTPVSVYLSGPVIRPGQYAGMASDSLLYYLKRAGGIDSERGSYREIKVLRNKKVIATVDLYEFIRTGELPKMSFKDGDVILVKPQKSAVVVAGGARNPFRFELDGDSALGSQLSDYARPLAKISHVGIVGNRASGPFSRYLTYKDFLTFEVQDGDKVFYNDDLHAQVMDIQVMGSYLGPSYFAVKKTAKLHDVLHYIPINPQLADYGSIYILRKSVAERQKQTLNDSLDRLERSVFTAPASSDGEAAIRAKEAEMVLQFSEKARKVQPLGKVIVSEDGNIANIMLEQGDQIVIPYKTDLIAIGGEVLMPQAVVFNENATIDDYVAWAGGFTERAEDQRIAIVRANGLVEFGNDKIIRKGDQILVLPKVDTKTMQAVKDITQIVYQIAVSANVALRR</sequence>
<evidence type="ECO:0000259" key="3">
    <source>
        <dbReference type="Pfam" id="PF02563"/>
    </source>
</evidence>
<reference evidence="5" key="1">
    <citation type="submission" date="2023-01" db="EMBL/GenBank/DDBJ databases">
        <title>Vibrio sp. CB1-14 genome sequencing.</title>
        <authorList>
            <person name="Otstavnykh N."/>
            <person name="Isaeva M."/>
            <person name="Meleshko D."/>
        </authorList>
    </citation>
    <scope>NUCLEOTIDE SEQUENCE</scope>
    <source>
        <strain evidence="5">CB1-14</strain>
    </source>
</reference>
<feature type="chain" id="PRO_5043672451" evidence="2">
    <location>
        <begin position="26"/>
        <end position="601"/>
    </location>
</feature>
<feature type="signal peptide" evidence="2">
    <location>
        <begin position="1"/>
        <end position="25"/>
    </location>
</feature>
<feature type="domain" description="Polysaccharide export protein N-terminal" evidence="3">
    <location>
        <begin position="131"/>
        <end position="203"/>
    </location>
</feature>
<accession>A0AAU8BJ47</accession>
<dbReference type="PANTHER" id="PTHR33619">
    <property type="entry name" value="POLYSACCHARIDE EXPORT PROTEIN GFCE-RELATED"/>
    <property type="match status" value="1"/>
</dbReference>
<dbReference type="PANTHER" id="PTHR33619:SF3">
    <property type="entry name" value="POLYSACCHARIDE EXPORT PROTEIN GFCE-RELATED"/>
    <property type="match status" value="1"/>
</dbReference>
<dbReference type="Pfam" id="PF02563">
    <property type="entry name" value="Poly_export"/>
    <property type="match status" value="1"/>
</dbReference>
<evidence type="ECO:0000313" key="5">
    <source>
        <dbReference type="EMBL" id="XCD16393.1"/>
    </source>
</evidence>
<gene>
    <name evidence="5" type="ORF">PG915_02095</name>
</gene>
<dbReference type="InterPro" id="IPR019554">
    <property type="entry name" value="Soluble_ligand-bd"/>
</dbReference>
<evidence type="ECO:0000256" key="2">
    <source>
        <dbReference type="SAM" id="SignalP"/>
    </source>
</evidence>